<proteinExistence type="predicted"/>
<dbReference type="InterPro" id="IPR000477">
    <property type="entry name" value="RT_dom"/>
</dbReference>
<dbReference type="PANTHER" id="PTHR47027:SF20">
    <property type="entry name" value="REVERSE TRANSCRIPTASE-LIKE PROTEIN WITH RNA-DIRECTED DNA POLYMERASE DOMAIN"/>
    <property type="match status" value="1"/>
</dbReference>
<evidence type="ECO:0000259" key="2">
    <source>
        <dbReference type="PROSITE" id="PS50157"/>
    </source>
</evidence>
<dbReference type="PROSITE" id="PS50878">
    <property type="entry name" value="RT_POL"/>
    <property type="match status" value="1"/>
</dbReference>
<feature type="domain" description="C2H2-type" evidence="2">
    <location>
        <begin position="1038"/>
        <end position="1065"/>
    </location>
</feature>
<dbReference type="PANTHER" id="PTHR47027">
    <property type="entry name" value="REVERSE TRANSCRIPTASE DOMAIN-CONTAINING PROTEIN"/>
    <property type="match status" value="1"/>
</dbReference>
<dbReference type="EMBL" id="JAHIBW010000013">
    <property type="protein sequence ID" value="KAG7305516.1"/>
    <property type="molecule type" value="Genomic_DNA"/>
</dbReference>
<name>A0ABQ7QJW8_PLUXY</name>
<keyword evidence="1" id="KW-0863">Zinc-finger</keyword>
<dbReference type="PROSITE" id="PS50157">
    <property type="entry name" value="ZINC_FINGER_C2H2_2"/>
    <property type="match status" value="1"/>
</dbReference>
<keyword evidence="1" id="KW-0479">Metal-binding</keyword>
<dbReference type="CDD" id="cd09076">
    <property type="entry name" value="L1-EN"/>
    <property type="match status" value="1"/>
</dbReference>
<evidence type="ECO:0008006" key="6">
    <source>
        <dbReference type="Google" id="ProtNLM"/>
    </source>
</evidence>
<dbReference type="CDD" id="cd01650">
    <property type="entry name" value="RT_nLTR_like"/>
    <property type="match status" value="1"/>
</dbReference>
<dbReference type="InterPro" id="IPR013087">
    <property type="entry name" value="Znf_C2H2_type"/>
</dbReference>
<evidence type="ECO:0000259" key="3">
    <source>
        <dbReference type="PROSITE" id="PS50878"/>
    </source>
</evidence>
<feature type="domain" description="Reverse transcriptase" evidence="3">
    <location>
        <begin position="528"/>
        <end position="819"/>
    </location>
</feature>
<dbReference type="Pfam" id="PF00078">
    <property type="entry name" value="RVT_1"/>
    <property type="match status" value="1"/>
</dbReference>
<keyword evidence="5" id="KW-1185">Reference proteome</keyword>
<dbReference type="InterPro" id="IPR005135">
    <property type="entry name" value="Endo/exonuclease/phosphatase"/>
</dbReference>
<dbReference type="SUPFAM" id="SSF56672">
    <property type="entry name" value="DNA/RNA polymerases"/>
    <property type="match status" value="1"/>
</dbReference>
<protein>
    <recommendedName>
        <fullName evidence="6">Endonuclease-reverse transcriptase</fullName>
    </recommendedName>
</protein>
<dbReference type="Proteomes" id="UP000823941">
    <property type="component" value="Chromosome 13"/>
</dbReference>
<dbReference type="PROSITE" id="PS00028">
    <property type="entry name" value="ZINC_FINGER_C2H2_1"/>
    <property type="match status" value="1"/>
</dbReference>
<sequence>MIFGAWNVRTLLDRATSQCPERKTAVVARELSRYDIDIAAISETHLAEEGELVENGGGYTFYWKGTAASEPRRSGVGFAIKNRIAKNLEECPVHISDRVTTLRLHLSNDNYLNVISIYAPTLDNGDDVKNKFYEEVTQVLTQIRPTDQVLLLGDFNARVGKDHEAWPKVLGRHGIGNMNSNGQLLLSLCSQFELAITNTMFRLPTQYKTTWMHPRSKHWHLIDYALVRQRDVSQVHITRVMRGANCWTDHRLVITKLRLRLHPPRRADKVKNVSLNLQHLDSRETSQKYVHAVNSALSALDVEDGNLQANWNILSSSVLKAGTEVLGLKPRRNEDWFDENEETLTEAIKNHRALLRQQLQLHKSQRCTMADEIKRSGTELRRLTRETKDTWWQEKSKHMQWLANTNQLGAFYEELRKLIGNTYRCSVPLKSLDGSQLLKSKEDVLKRWAEHFNLLLNVDRSANMQHISSIPALPTAHDLDEPLTLAEVVAALKQQKNKKASGIDGIPGELLKYGGDELHTKMWMLFLRMWDEERVPADFKVSRICSLYKNKGDRSDCNSYRGISLLSAPGKVFARALLNRLSSLSENILPETQFGFRPDRGTCEAIFSVRQIQEKSREQGQNLYLCFVDLEKAFDSVPREALWMVLEKVGCTPKFVRLTRLLHDDMECCVSVNGEQTEIFPVSCGVKQGCVLAPTLFALYFAVVVRDALHNSSEGVRIRFRTDGSLFNIARLKAHTKVSYATITDIMYADDLCFVADTPGGIQSLMANLDESCKKFGLKISVNKTEVMANTIDGQTFSIKLGDSVLRQVDKFKYLGSTITSKCDLDFELNGRIGAASAAFGKLRSKVFRSHDIKLKTKVSVYMAIVLPNLLYSSETWCPYRKHIRMLDQFHLRCLRQIMNIKWSDYVRNTEVLRRAKVSGIEAYLMRRQLRWSGHVSRMSEERIAKRIFYSELQDGKRKQGGQFLRYKDVQKRHMKRCNIETSQWESQAQNRPLWRQMIQVKTKDFEDKRILDLDTKRDELKARPPAAINYNYVNGVLTCAQCARTFQAKIGYISHLRAHQRNPQQL</sequence>
<dbReference type="InterPro" id="IPR043502">
    <property type="entry name" value="DNA/RNA_pol_sf"/>
</dbReference>
<gene>
    <name evidence="4" type="ORF">JYU34_009592</name>
</gene>
<comment type="caution">
    <text evidence="4">The sequence shown here is derived from an EMBL/GenBank/DDBJ whole genome shotgun (WGS) entry which is preliminary data.</text>
</comment>
<reference evidence="4 5" key="1">
    <citation type="submission" date="2021-06" db="EMBL/GenBank/DDBJ databases">
        <title>A haploid diamondback moth (Plutella xylostella L.) genome assembly resolves 31 chromosomes and identifies a diamide resistance mutation.</title>
        <authorList>
            <person name="Ward C.M."/>
            <person name="Perry K.D."/>
            <person name="Baker G."/>
            <person name="Powis K."/>
            <person name="Heckel D.G."/>
            <person name="Baxter S.W."/>
        </authorList>
    </citation>
    <scope>NUCLEOTIDE SEQUENCE [LARGE SCALE GENOMIC DNA]</scope>
    <source>
        <strain evidence="4 5">LV</strain>
        <tissue evidence="4">Single pupa</tissue>
    </source>
</reference>
<dbReference type="Gene3D" id="3.60.10.10">
    <property type="entry name" value="Endonuclease/exonuclease/phosphatase"/>
    <property type="match status" value="1"/>
</dbReference>
<accession>A0ABQ7QJW8</accession>
<evidence type="ECO:0000313" key="5">
    <source>
        <dbReference type="Proteomes" id="UP000823941"/>
    </source>
</evidence>
<evidence type="ECO:0000313" key="4">
    <source>
        <dbReference type="EMBL" id="KAG7305516.1"/>
    </source>
</evidence>
<dbReference type="Pfam" id="PF03372">
    <property type="entry name" value="Exo_endo_phos"/>
    <property type="match status" value="1"/>
</dbReference>
<organism evidence="4 5">
    <name type="scientific">Plutella xylostella</name>
    <name type="common">Diamondback moth</name>
    <name type="synonym">Plutella maculipennis</name>
    <dbReference type="NCBI Taxonomy" id="51655"/>
    <lineage>
        <taxon>Eukaryota</taxon>
        <taxon>Metazoa</taxon>
        <taxon>Ecdysozoa</taxon>
        <taxon>Arthropoda</taxon>
        <taxon>Hexapoda</taxon>
        <taxon>Insecta</taxon>
        <taxon>Pterygota</taxon>
        <taxon>Neoptera</taxon>
        <taxon>Endopterygota</taxon>
        <taxon>Lepidoptera</taxon>
        <taxon>Glossata</taxon>
        <taxon>Ditrysia</taxon>
        <taxon>Yponomeutoidea</taxon>
        <taxon>Plutellidae</taxon>
        <taxon>Plutella</taxon>
    </lineage>
</organism>
<dbReference type="InterPro" id="IPR036691">
    <property type="entry name" value="Endo/exonu/phosph_ase_sf"/>
</dbReference>
<evidence type="ECO:0000256" key="1">
    <source>
        <dbReference type="PROSITE-ProRule" id="PRU00042"/>
    </source>
</evidence>
<dbReference type="SUPFAM" id="SSF56219">
    <property type="entry name" value="DNase I-like"/>
    <property type="match status" value="1"/>
</dbReference>
<keyword evidence="1" id="KW-0862">Zinc</keyword>